<evidence type="ECO:0000256" key="6">
    <source>
        <dbReference type="NCBIfam" id="TIGR02821"/>
    </source>
</evidence>
<dbReference type="InterPro" id="IPR000801">
    <property type="entry name" value="Esterase-like"/>
</dbReference>
<dbReference type="EC" id="3.1.2.12" evidence="2 6"/>
<comment type="similarity">
    <text evidence="1 7">Belongs to the esterase D family.</text>
</comment>
<dbReference type="InterPro" id="IPR014186">
    <property type="entry name" value="S-formylglutathione_hydrol"/>
</dbReference>
<protein>
    <recommendedName>
        <fullName evidence="2 6">S-formylglutathione hydrolase</fullName>
        <ecNumber evidence="2 6">3.1.2.12</ecNumber>
    </recommendedName>
</protein>
<evidence type="ECO:0000256" key="7">
    <source>
        <dbReference type="RuleBase" id="RU363068"/>
    </source>
</evidence>
<sequence length="277" mass="31139">MIEKKSENLIFNGQQLFYSHQSSALNCEMTFSIFIPPQAKEKKCPVLYWLSGLTCTADNFTSKSGFQRYAAEHGIIVVAPDTSPRGESVKDIKDAWDIGCGAGFYLNATSEGWKDHYQMYDYVVKELPGIIKTNFPCNDKASVSGHSMGGHGALICALKNPQQYQSVSAFAPIVHPLDCPWGTKAFTTYLGDDQTQWSEWDAVELIKQGNKVDHILVEQGLADNFLEDQLKTDSLKTVCAENKLNLILNDREGYDHSYYFISSFIGEHIKWHAQFLN</sequence>
<gene>
    <name evidence="8" type="primary">fghA</name>
    <name evidence="8" type="ORF">PQO03_03120</name>
</gene>
<evidence type="ECO:0000256" key="5">
    <source>
        <dbReference type="ARBA" id="ARBA00047590"/>
    </source>
</evidence>
<dbReference type="Pfam" id="PF00756">
    <property type="entry name" value="Esterase"/>
    <property type="match status" value="1"/>
</dbReference>
<keyword evidence="9" id="KW-1185">Reference proteome</keyword>
<reference evidence="8 9" key="1">
    <citation type="submission" date="2023-02" db="EMBL/GenBank/DDBJ databases">
        <title>Genome sequence of Lentisphaera profundi SAORIC-696.</title>
        <authorList>
            <person name="Kim e."/>
            <person name="Cho J.-C."/>
            <person name="Choi A."/>
            <person name="Kang I."/>
        </authorList>
    </citation>
    <scope>NUCLEOTIDE SEQUENCE [LARGE SCALE GENOMIC DNA]</scope>
    <source>
        <strain evidence="8 9">SAORIC-696</strain>
    </source>
</reference>
<keyword evidence="3 7" id="KW-0719">Serine esterase</keyword>
<dbReference type="PANTHER" id="PTHR10061">
    <property type="entry name" value="S-FORMYLGLUTATHIONE HYDROLASE"/>
    <property type="match status" value="1"/>
</dbReference>
<evidence type="ECO:0000313" key="9">
    <source>
        <dbReference type="Proteomes" id="UP001214250"/>
    </source>
</evidence>
<comment type="function">
    <text evidence="7">Serine hydrolase involved in the detoxification of formaldehyde.</text>
</comment>
<evidence type="ECO:0000256" key="2">
    <source>
        <dbReference type="ARBA" id="ARBA00012479"/>
    </source>
</evidence>
<dbReference type="EMBL" id="CP117811">
    <property type="protein sequence ID" value="WDE96951.1"/>
    <property type="molecule type" value="Genomic_DNA"/>
</dbReference>
<dbReference type="GO" id="GO:0018738">
    <property type="term" value="F:S-formylglutathione hydrolase activity"/>
    <property type="evidence" value="ECO:0007669"/>
    <property type="project" value="UniProtKB-EC"/>
</dbReference>
<proteinExistence type="inferred from homology"/>
<organism evidence="8 9">
    <name type="scientific">Lentisphaera profundi</name>
    <dbReference type="NCBI Taxonomy" id="1658616"/>
    <lineage>
        <taxon>Bacteria</taxon>
        <taxon>Pseudomonadati</taxon>
        <taxon>Lentisphaerota</taxon>
        <taxon>Lentisphaeria</taxon>
        <taxon>Lentisphaerales</taxon>
        <taxon>Lentisphaeraceae</taxon>
        <taxon>Lentisphaera</taxon>
    </lineage>
</organism>
<dbReference type="Gene3D" id="3.40.50.1820">
    <property type="entry name" value="alpha/beta hydrolase"/>
    <property type="match status" value="1"/>
</dbReference>
<name>A0ABY7VRX2_9BACT</name>
<dbReference type="InterPro" id="IPR029058">
    <property type="entry name" value="AB_hydrolase_fold"/>
</dbReference>
<dbReference type="Proteomes" id="UP001214250">
    <property type="component" value="Chromosome 1"/>
</dbReference>
<evidence type="ECO:0000313" key="8">
    <source>
        <dbReference type="EMBL" id="WDE96951.1"/>
    </source>
</evidence>
<dbReference type="PANTHER" id="PTHR10061:SF0">
    <property type="entry name" value="S-FORMYLGLUTATHIONE HYDROLASE"/>
    <property type="match status" value="1"/>
</dbReference>
<evidence type="ECO:0000256" key="4">
    <source>
        <dbReference type="ARBA" id="ARBA00022801"/>
    </source>
</evidence>
<keyword evidence="4 7" id="KW-0378">Hydrolase</keyword>
<accession>A0ABY7VRX2</accession>
<dbReference type="SUPFAM" id="SSF53474">
    <property type="entry name" value="alpha/beta-Hydrolases"/>
    <property type="match status" value="1"/>
</dbReference>
<dbReference type="NCBIfam" id="TIGR02821">
    <property type="entry name" value="fghA_ester_D"/>
    <property type="match status" value="1"/>
</dbReference>
<evidence type="ECO:0000256" key="1">
    <source>
        <dbReference type="ARBA" id="ARBA00005622"/>
    </source>
</evidence>
<comment type="catalytic activity">
    <reaction evidence="5 7">
        <text>S-formylglutathione + H2O = formate + glutathione + H(+)</text>
        <dbReference type="Rhea" id="RHEA:14961"/>
        <dbReference type="ChEBI" id="CHEBI:15377"/>
        <dbReference type="ChEBI" id="CHEBI:15378"/>
        <dbReference type="ChEBI" id="CHEBI:15740"/>
        <dbReference type="ChEBI" id="CHEBI:57688"/>
        <dbReference type="ChEBI" id="CHEBI:57925"/>
        <dbReference type="EC" id="3.1.2.12"/>
    </reaction>
</comment>
<evidence type="ECO:0000256" key="3">
    <source>
        <dbReference type="ARBA" id="ARBA00022487"/>
    </source>
</evidence>